<sequence length="117" mass="11940">MRISTTARVVWGGALLIAPQALLRAGAGRDASRAAITVARVLGARHLLQAAVTMAAPTPRVVAFGAVVDALHAVQQLTLAVVSPRWRAAALVDTAIAVALAAAPASGRRGKPARRPV</sequence>
<comment type="caution">
    <text evidence="1">The sequence shown here is derived from an EMBL/GenBank/DDBJ whole genome shotgun (WGS) entry which is preliminary data.</text>
</comment>
<organism evidence="1 2">
    <name type="scientific">Actinoplanes xinjiangensis</name>
    <dbReference type="NCBI Taxonomy" id="512350"/>
    <lineage>
        <taxon>Bacteria</taxon>
        <taxon>Bacillati</taxon>
        <taxon>Actinomycetota</taxon>
        <taxon>Actinomycetes</taxon>
        <taxon>Micromonosporales</taxon>
        <taxon>Micromonosporaceae</taxon>
        <taxon>Actinoplanes</taxon>
    </lineage>
</organism>
<keyword evidence="2" id="KW-1185">Reference proteome</keyword>
<evidence type="ECO:0000313" key="2">
    <source>
        <dbReference type="Proteomes" id="UP000245697"/>
    </source>
</evidence>
<protein>
    <submittedName>
        <fullName evidence="1">Uncharacterized protein</fullName>
    </submittedName>
</protein>
<dbReference type="EMBL" id="QGGR01000022">
    <property type="protein sequence ID" value="PWK39481.1"/>
    <property type="molecule type" value="Genomic_DNA"/>
</dbReference>
<dbReference type="OrthoDB" id="3403021at2"/>
<dbReference type="AlphaFoldDB" id="A0A316F530"/>
<reference evidence="1 2" key="1">
    <citation type="submission" date="2018-05" db="EMBL/GenBank/DDBJ databases">
        <title>Genomic Encyclopedia of Archaeal and Bacterial Type Strains, Phase II (KMG-II): from individual species to whole genera.</title>
        <authorList>
            <person name="Goeker M."/>
        </authorList>
    </citation>
    <scope>NUCLEOTIDE SEQUENCE [LARGE SCALE GENOMIC DNA]</scope>
    <source>
        <strain evidence="1 2">DSM 45184</strain>
    </source>
</reference>
<name>A0A316F530_9ACTN</name>
<evidence type="ECO:0000313" key="1">
    <source>
        <dbReference type="EMBL" id="PWK39481.1"/>
    </source>
</evidence>
<proteinExistence type="predicted"/>
<accession>A0A316F530</accession>
<dbReference type="Proteomes" id="UP000245697">
    <property type="component" value="Unassembled WGS sequence"/>
</dbReference>
<gene>
    <name evidence="1" type="ORF">BC793_12253</name>
</gene>
<dbReference type="RefSeq" id="WP_146246598.1">
    <property type="nucleotide sequence ID" value="NZ_BONA01000075.1"/>
</dbReference>